<proteinExistence type="predicted"/>
<evidence type="ECO:0000313" key="2">
    <source>
        <dbReference type="Proteomes" id="UP000798662"/>
    </source>
</evidence>
<gene>
    <name evidence="1" type="ORF">I4F81_005717</name>
</gene>
<protein>
    <submittedName>
        <fullName evidence="1">Uncharacterized protein</fullName>
    </submittedName>
</protein>
<organism evidence="1 2">
    <name type="scientific">Pyropia yezoensis</name>
    <name type="common">Susabi-nori</name>
    <name type="synonym">Porphyra yezoensis</name>
    <dbReference type="NCBI Taxonomy" id="2788"/>
    <lineage>
        <taxon>Eukaryota</taxon>
        <taxon>Rhodophyta</taxon>
        <taxon>Bangiophyceae</taxon>
        <taxon>Bangiales</taxon>
        <taxon>Bangiaceae</taxon>
        <taxon>Pyropia</taxon>
    </lineage>
</organism>
<dbReference type="Proteomes" id="UP000798662">
    <property type="component" value="Chromosome 2"/>
</dbReference>
<evidence type="ECO:0000313" key="1">
    <source>
        <dbReference type="EMBL" id="KAK1863155.1"/>
    </source>
</evidence>
<sequence length="122" mass="13052">MLPSRSPTPHKFARHPRQLTPPRHPPAPPSPSQRPTKVQPRISRSPPQPPCHAVLLRSLELLRVELELLPLGSRPLLGLAPPGFATGGSGGCRGGGCASSSRRCTRGARRGGPAPHAPRERR</sequence>
<name>A0ACC3BZ60_PYRYE</name>
<keyword evidence="2" id="KW-1185">Reference proteome</keyword>
<reference evidence="1" key="1">
    <citation type="submission" date="2019-11" db="EMBL/GenBank/DDBJ databases">
        <title>Nori genome reveals adaptations in red seaweeds to the harsh intertidal environment.</title>
        <authorList>
            <person name="Wang D."/>
            <person name="Mao Y."/>
        </authorList>
    </citation>
    <scope>NUCLEOTIDE SEQUENCE</scope>
    <source>
        <tissue evidence="1">Gametophyte</tissue>
    </source>
</reference>
<accession>A0ACC3BZ60</accession>
<dbReference type="EMBL" id="CM020619">
    <property type="protein sequence ID" value="KAK1863155.1"/>
    <property type="molecule type" value="Genomic_DNA"/>
</dbReference>
<comment type="caution">
    <text evidence="1">The sequence shown here is derived from an EMBL/GenBank/DDBJ whole genome shotgun (WGS) entry which is preliminary data.</text>
</comment>